<gene>
    <name evidence="1" type="ORF">KEM10_12105</name>
</gene>
<evidence type="ECO:0000313" key="1">
    <source>
        <dbReference type="EMBL" id="MBS2099025.1"/>
    </source>
</evidence>
<comment type="caution">
    <text evidence="1">The sequence shown here is derived from an EMBL/GenBank/DDBJ whole genome shotgun (WGS) entry which is preliminary data.</text>
</comment>
<sequence length="184" mass="21813">MSEKLILSDKTIDQLCEQYKDDPHFSSIALPRLRLINKLNIFFIDHNQLIWEIIYSPINKSTNCVRIHLNDAQNRFAFYYEIPLMQRFDLHLYLGNNTFNFFEAHPLLIEKGVITKDEYTIKATNHTLPHLDLNVPKARYERPLLEEDVTLDMVRESQICTNTKNAFLKFNEGLFNIIHAKWML</sequence>
<reference evidence="1 2" key="1">
    <citation type="journal article" date="2015" name="Int. J. Syst. Evol. Microbiol.">
        <title>Carboxylicivirga linearis sp. nov., isolated from a sea cucumber culture pond.</title>
        <authorList>
            <person name="Wang F.Q."/>
            <person name="Zhou Y.X."/>
            <person name="Lin X.Z."/>
            <person name="Chen G.J."/>
            <person name="Du Z.J."/>
        </authorList>
    </citation>
    <scope>NUCLEOTIDE SEQUENCE [LARGE SCALE GENOMIC DNA]</scope>
    <source>
        <strain evidence="1 2">FB218</strain>
    </source>
</reference>
<dbReference type="Proteomes" id="UP000708576">
    <property type="component" value="Unassembled WGS sequence"/>
</dbReference>
<proteinExistence type="predicted"/>
<protein>
    <submittedName>
        <fullName evidence="1">Uncharacterized protein</fullName>
    </submittedName>
</protein>
<dbReference type="EMBL" id="JAGUCO010000007">
    <property type="protein sequence ID" value="MBS2099025.1"/>
    <property type="molecule type" value="Genomic_DNA"/>
</dbReference>
<keyword evidence="2" id="KW-1185">Reference proteome</keyword>
<organism evidence="1 2">
    <name type="scientific">Carboxylicivirga linearis</name>
    <dbReference type="NCBI Taxonomy" id="1628157"/>
    <lineage>
        <taxon>Bacteria</taxon>
        <taxon>Pseudomonadati</taxon>
        <taxon>Bacteroidota</taxon>
        <taxon>Bacteroidia</taxon>
        <taxon>Marinilabiliales</taxon>
        <taxon>Marinilabiliaceae</taxon>
        <taxon>Carboxylicivirga</taxon>
    </lineage>
</organism>
<accession>A0ABS5JVU1</accession>
<name>A0ABS5JVU1_9BACT</name>
<dbReference type="RefSeq" id="WP_212216265.1">
    <property type="nucleotide sequence ID" value="NZ_JAGUCO010000007.1"/>
</dbReference>
<evidence type="ECO:0000313" key="2">
    <source>
        <dbReference type="Proteomes" id="UP000708576"/>
    </source>
</evidence>